<comment type="caution">
    <text evidence="9">The sequence shown here is derived from an EMBL/GenBank/DDBJ whole genome shotgun (WGS) entry which is preliminary data.</text>
</comment>
<evidence type="ECO:0000259" key="8">
    <source>
        <dbReference type="PROSITE" id="PS50076"/>
    </source>
</evidence>
<dbReference type="Pfam" id="PF05099">
    <property type="entry name" value="TerB"/>
    <property type="match status" value="1"/>
</dbReference>
<evidence type="ECO:0000313" key="9">
    <source>
        <dbReference type="EMBL" id="RRQ22268.1"/>
    </source>
</evidence>
<dbReference type="PROSITE" id="PS50076">
    <property type="entry name" value="DNAJ_2"/>
    <property type="match status" value="1"/>
</dbReference>
<evidence type="ECO:0000256" key="2">
    <source>
        <dbReference type="ARBA" id="ARBA00022519"/>
    </source>
</evidence>
<dbReference type="RefSeq" id="WP_125181613.1">
    <property type="nucleotide sequence ID" value="NZ_QZMU01000001.1"/>
</dbReference>
<dbReference type="HAMAP" id="MF_01153">
    <property type="entry name" value="DjlA"/>
    <property type="match status" value="1"/>
</dbReference>
<dbReference type="InterPro" id="IPR007791">
    <property type="entry name" value="DjlA_N"/>
</dbReference>
<keyword evidence="5 7" id="KW-0472">Membrane</keyword>
<reference evidence="9 10" key="1">
    <citation type="journal article" date="2010" name="Int. J. Syst. Evol. Microbiol.">
        <title>Thiohalobacter thiocyanaticus gen. nov., sp. nov., a moderately halophilic, sulfur-oxidizing gammaproteobacterium from hypersaline lakes, that utilizes thiocyanate.</title>
        <authorList>
            <person name="Sorokin D.Y."/>
            <person name="Kovaleva O.L."/>
            <person name="Tourova T.P."/>
            <person name="Muyzer G."/>
        </authorList>
    </citation>
    <scope>NUCLEOTIDE SEQUENCE [LARGE SCALE GENOMIC DNA]</scope>
    <source>
        <strain evidence="9 10">Hrh1</strain>
    </source>
</reference>
<dbReference type="Gene3D" id="1.10.3680.10">
    <property type="entry name" value="TerB-like"/>
    <property type="match status" value="1"/>
</dbReference>
<evidence type="ECO:0000256" key="4">
    <source>
        <dbReference type="ARBA" id="ARBA00022989"/>
    </source>
</evidence>
<dbReference type="EMBL" id="QZMU01000001">
    <property type="protein sequence ID" value="RRQ22268.1"/>
    <property type="molecule type" value="Genomic_DNA"/>
</dbReference>
<dbReference type="InterPro" id="IPR023749">
    <property type="entry name" value="DjlA"/>
</dbReference>
<dbReference type="OrthoDB" id="9782583at2"/>
<dbReference type="CDD" id="cd06257">
    <property type="entry name" value="DnaJ"/>
    <property type="match status" value="1"/>
</dbReference>
<keyword evidence="10" id="KW-1185">Reference proteome</keyword>
<dbReference type="InterPro" id="IPR001623">
    <property type="entry name" value="DnaJ_domain"/>
</dbReference>
<evidence type="ECO:0000313" key="10">
    <source>
        <dbReference type="Proteomes" id="UP000287798"/>
    </source>
</evidence>
<accession>A0A426QKI8</accession>
<feature type="topological domain" description="Periplasmic" evidence="7">
    <location>
        <begin position="1"/>
        <end position="6"/>
    </location>
</feature>
<feature type="domain" description="J" evidence="8">
    <location>
        <begin position="206"/>
        <end position="272"/>
    </location>
</feature>
<evidence type="ECO:0000256" key="3">
    <source>
        <dbReference type="ARBA" id="ARBA00022692"/>
    </source>
</evidence>
<keyword evidence="1 7" id="KW-1003">Cell membrane</keyword>
<dbReference type="InterPro" id="IPR029024">
    <property type="entry name" value="TerB-like"/>
</dbReference>
<keyword evidence="4 7" id="KW-1133">Transmembrane helix</keyword>
<dbReference type="InterPro" id="IPR036869">
    <property type="entry name" value="J_dom_sf"/>
</dbReference>
<sequence length="272" mass="30215">MSWWGKLVGGAFGFMLGGPLGALLGGALGHQFDKGLHGMAQLGYDGPGPGDQARVQTAFFTASFAVMGHIAKADGQVSSNEISLAEAVMDRMRLSPEMRRTAIRLFNEGKAPDFDLEAVLEQFRRESHRRRHLLQMFLEIQLHAAYADGSIDPAETRILDRIRQRLGFSRHEFEHLENLVKAARFFTGEGARAGAGVPPSHNRLAEAYKVLDVARTATDAEVKKAYRRLMNQHHPDKLVSKGLPEEMIEMATEKSQEIRAAYDTVMESRGKK</sequence>
<keyword evidence="6 7" id="KW-0143">Chaperone</keyword>
<comment type="subunit">
    <text evidence="7">Homodimer.</text>
</comment>
<dbReference type="Gene3D" id="1.10.287.110">
    <property type="entry name" value="DnaJ domain"/>
    <property type="match status" value="1"/>
</dbReference>
<organism evidence="9 10">
    <name type="scientific">Thiohalobacter thiocyanaticus</name>
    <dbReference type="NCBI Taxonomy" id="585455"/>
    <lineage>
        <taxon>Bacteria</taxon>
        <taxon>Pseudomonadati</taxon>
        <taxon>Pseudomonadota</taxon>
        <taxon>Gammaproteobacteria</taxon>
        <taxon>Thiohalobacterales</taxon>
        <taxon>Thiohalobacteraceae</taxon>
        <taxon>Thiohalobacter</taxon>
    </lineage>
</organism>
<dbReference type="PRINTS" id="PR00625">
    <property type="entry name" value="JDOMAIN"/>
</dbReference>
<keyword evidence="3 7" id="KW-0812">Transmembrane</keyword>
<comment type="domain">
    <text evidence="7">The transmembrane domain is a dimerization domain.</text>
</comment>
<dbReference type="InterPro" id="IPR050817">
    <property type="entry name" value="DjlA_DnaK_co-chaperone"/>
</dbReference>
<comment type="function">
    <text evidence="7">Regulatory DnaK co-chaperone. Direct interaction between DnaK and DjlA is needed for the induction of the wcaABCDE operon, involved in the synthesis of a colanic acid polysaccharide capsule, possibly through activation of the RcsB/RcsC phosphotransfer signaling pathway. The colanic acid capsule may help the bacterium survive conditions outside the host.</text>
</comment>
<protein>
    <recommendedName>
        <fullName evidence="7">Co-chaperone protein DjlA</fullName>
    </recommendedName>
</protein>
<dbReference type="GO" id="GO:0005886">
    <property type="term" value="C:plasma membrane"/>
    <property type="evidence" value="ECO:0007669"/>
    <property type="project" value="UniProtKB-SubCell"/>
</dbReference>
<evidence type="ECO:0000256" key="6">
    <source>
        <dbReference type="ARBA" id="ARBA00023186"/>
    </source>
</evidence>
<dbReference type="CDD" id="cd07316">
    <property type="entry name" value="terB_like_DjlA"/>
    <property type="match status" value="1"/>
</dbReference>
<dbReference type="SUPFAM" id="SSF46565">
    <property type="entry name" value="Chaperone J-domain"/>
    <property type="match status" value="1"/>
</dbReference>
<gene>
    <name evidence="7 9" type="primary">djlA</name>
    <name evidence="9" type="ORF">D6C00_10105</name>
</gene>
<comment type="subcellular location">
    <subcellularLocation>
        <location evidence="7">Cell inner membrane</location>
        <topology evidence="7">Single-pass type III membrane protein</topology>
    </subcellularLocation>
</comment>
<dbReference type="GO" id="GO:0051087">
    <property type="term" value="F:protein-folding chaperone binding"/>
    <property type="evidence" value="ECO:0007669"/>
    <property type="project" value="InterPro"/>
</dbReference>
<dbReference type="NCBIfam" id="NF006948">
    <property type="entry name" value="PRK09430.1"/>
    <property type="match status" value="1"/>
</dbReference>
<dbReference type="Pfam" id="PF00226">
    <property type="entry name" value="DnaJ"/>
    <property type="match status" value="1"/>
</dbReference>
<feature type="topological domain" description="Cytoplasmic" evidence="7">
    <location>
        <begin position="31"/>
        <end position="272"/>
    </location>
</feature>
<dbReference type="AlphaFoldDB" id="A0A426QKI8"/>
<name>A0A426QKI8_9GAMM</name>
<proteinExistence type="inferred from homology"/>
<evidence type="ECO:0000256" key="1">
    <source>
        <dbReference type="ARBA" id="ARBA00022475"/>
    </source>
</evidence>
<evidence type="ECO:0000256" key="5">
    <source>
        <dbReference type="ARBA" id="ARBA00023136"/>
    </source>
</evidence>
<dbReference type="PANTHER" id="PTHR24074">
    <property type="entry name" value="CO-CHAPERONE PROTEIN DJLA"/>
    <property type="match status" value="1"/>
</dbReference>
<dbReference type="SUPFAM" id="SSF158682">
    <property type="entry name" value="TerB-like"/>
    <property type="match status" value="1"/>
</dbReference>
<dbReference type="SMART" id="SM00271">
    <property type="entry name" value="DnaJ"/>
    <property type="match status" value="1"/>
</dbReference>
<keyword evidence="2 7" id="KW-0997">Cell inner membrane</keyword>
<dbReference type="Proteomes" id="UP000287798">
    <property type="component" value="Unassembled WGS sequence"/>
</dbReference>
<evidence type="ECO:0000256" key="7">
    <source>
        <dbReference type="HAMAP-Rule" id="MF_01153"/>
    </source>
</evidence>